<keyword evidence="2" id="KW-1185">Reference proteome</keyword>
<gene>
    <name evidence="1" type="ORF">VZT92_024042</name>
</gene>
<evidence type="ECO:0000313" key="1">
    <source>
        <dbReference type="EMBL" id="KAK9516082.1"/>
    </source>
</evidence>
<dbReference type="AlphaFoldDB" id="A0AAW1E0T2"/>
<comment type="caution">
    <text evidence="1">The sequence shown here is derived from an EMBL/GenBank/DDBJ whole genome shotgun (WGS) entry which is preliminary data.</text>
</comment>
<protein>
    <recommendedName>
        <fullName evidence="3">Secreted protein</fullName>
    </recommendedName>
</protein>
<dbReference type="Proteomes" id="UP001488805">
    <property type="component" value="Unassembled WGS sequence"/>
</dbReference>
<accession>A0AAW1E0T2</accession>
<evidence type="ECO:0000313" key="2">
    <source>
        <dbReference type="Proteomes" id="UP001488805"/>
    </source>
</evidence>
<evidence type="ECO:0008006" key="3">
    <source>
        <dbReference type="Google" id="ProtNLM"/>
    </source>
</evidence>
<proteinExistence type="predicted"/>
<sequence>MLAICLLFSGAMFGYRGYRAAIPTHTDTETHLLGAETQRRPAESLRPPGLKMWTHLLLFLLLLLHSVRTEHRSQVSGSGFLAAKFLIFFSRLLELWPFFITGNDIKNGRKTVRRKTLQSTKLETLHLFHLSPAEPRCSRAA</sequence>
<reference evidence="1 2" key="1">
    <citation type="journal article" date="2024" name="Genome Biol. Evol.">
        <title>Chromosome-level genome assembly of the viviparous eelpout Zoarces viviparus.</title>
        <authorList>
            <person name="Fuhrmann N."/>
            <person name="Brasseur M.V."/>
            <person name="Bakowski C.E."/>
            <person name="Podsiadlowski L."/>
            <person name="Prost S."/>
            <person name="Krehenwinkel H."/>
            <person name="Mayer C."/>
        </authorList>
    </citation>
    <scope>NUCLEOTIDE SEQUENCE [LARGE SCALE GENOMIC DNA]</scope>
    <source>
        <strain evidence="1">NO-MEL_2022_Ind0_liver</strain>
    </source>
</reference>
<name>A0AAW1E0T2_ZOAVI</name>
<organism evidence="1 2">
    <name type="scientific">Zoarces viviparus</name>
    <name type="common">Viviparous eelpout</name>
    <name type="synonym">Blennius viviparus</name>
    <dbReference type="NCBI Taxonomy" id="48416"/>
    <lineage>
        <taxon>Eukaryota</taxon>
        <taxon>Metazoa</taxon>
        <taxon>Chordata</taxon>
        <taxon>Craniata</taxon>
        <taxon>Vertebrata</taxon>
        <taxon>Euteleostomi</taxon>
        <taxon>Actinopterygii</taxon>
        <taxon>Neopterygii</taxon>
        <taxon>Teleostei</taxon>
        <taxon>Neoteleostei</taxon>
        <taxon>Acanthomorphata</taxon>
        <taxon>Eupercaria</taxon>
        <taxon>Perciformes</taxon>
        <taxon>Cottioidei</taxon>
        <taxon>Zoarcales</taxon>
        <taxon>Zoarcidae</taxon>
        <taxon>Zoarcinae</taxon>
        <taxon>Zoarces</taxon>
    </lineage>
</organism>
<dbReference type="EMBL" id="JBCEZU010000575">
    <property type="protein sequence ID" value="KAK9516082.1"/>
    <property type="molecule type" value="Genomic_DNA"/>
</dbReference>